<dbReference type="AlphaFoldDB" id="A5DKT8"/>
<dbReference type="GO" id="GO:0016925">
    <property type="term" value="P:protein sumoylation"/>
    <property type="evidence" value="ECO:0007669"/>
    <property type="project" value="UniProtKB-UniPathway"/>
</dbReference>
<dbReference type="OMA" id="IELICPI"/>
<evidence type="ECO:0000256" key="10">
    <source>
        <dbReference type="SAM" id="MobiDB-lite"/>
    </source>
</evidence>
<dbReference type="EMBL" id="CH408158">
    <property type="protein sequence ID" value="EDK39791.2"/>
    <property type="molecule type" value="Genomic_DNA"/>
</dbReference>
<dbReference type="RefSeq" id="XP_001484508.2">
    <property type="nucleotide sequence ID" value="XM_001484458.1"/>
</dbReference>
<keyword evidence="8" id="KW-0862">Zinc</keyword>
<evidence type="ECO:0000256" key="8">
    <source>
        <dbReference type="ARBA" id="ARBA00022833"/>
    </source>
</evidence>
<dbReference type="KEGG" id="pgu:PGUG_03889"/>
<keyword evidence="6" id="KW-0863">Zinc-finger</keyword>
<comment type="similarity">
    <text evidence="3">Belongs to the NSE2 family.</text>
</comment>
<dbReference type="FunCoup" id="A5DKT8">
    <property type="interactions" value="43"/>
</dbReference>
<evidence type="ECO:0000256" key="4">
    <source>
        <dbReference type="ARBA" id="ARBA00022679"/>
    </source>
</evidence>
<dbReference type="InterPro" id="IPR013083">
    <property type="entry name" value="Znf_RING/FYVE/PHD"/>
</dbReference>
<evidence type="ECO:0000256" key="2">
    <source>
        <dbReference type="ARBA" id="ARBA00004718"/>
    </source>
</evidence>
<dbReference type="GO" id="GO:0030915">
    <property type="term" value="C:Smc5-Smc6 complex"/>
    <property type="evidence" value="ECO:0007669"/>
    <property type="project" value="InterPro"/>
</dbReference>
<protein>
    <recommendedName>
        <fullName evidence="11">SP-RING-type domain-containing protein</fullName>
    </recommendedName>
</protein>
<dbReference type="SUPFAM" id="SSF57850">
    <property type="entry name" value="RING/U-box"/>
    <property type="match status" value="1"/>
</dbReference>
<dbReference type="PANTHER" id="PTHR21330">
    <property type="entry name" value="E3 SUMO-PROTEIN LIGASE NSE2"/>
    <property type="match status" value="1"/>
</dbReference>
<feature type="domain" description="SP-RING-type" evidence="11">
    <location>
        <begin position="186"/>
        <end position="245"/>
    </location>
</feature>
<dbReference type="InterPro" id="IPR004181">
    <property type="entry name" value="Znf_MIZ"/>
</dbReference>
<keyword evidence="7" id="KW-0833">Ubl conjugation pathway</keyword>
<dbReference type="InParanoid" id="A5DKT8"/>
<dbReference type="VEuPathDB" id="FungiDB:PGUG_03889"/>
<dbReference type="PANTHER" id="PTHR21330:SF1">
    <property type="entry name" value="E3 SUMO-PROTEIN LIGASE NSE2"/>
    <property type="match status" value="1"/>
</dbReference>
<dbReference type="Gene3D" id="1.20.120.1010">
    <property type="match status" value="1"/>
</dbReference>
<dbReference type="InterPro" id="IPR026846">
    <property type="entry name" value="Nse2(Mms21)"/>
</dbReference>
<keyword evidence="9" id="KW-0539">Nucleus</keyword>
<accession>A5DKT8</accession>
<evidence type="ECO:0000256" key="5">
    <source>
        <dbReference type="ARBA" id="ARBA00022723"/>
    </source>
</evidence>
<dbReference type="STRING" id="294746.A5DKT8"/>
<dbReference type="HOGENOM" id="CLU_088986_0_0_1"/>
<proteinExistence type="inferred from homology"/>
<dbReference type="OrthoDB" id="756301at2759"/>
<evidence type="ECO:0000313" key="12">
    <source>
        <dbReference type="EMBL" id="EDK39791.2"/>
    </source>
</evidence>
<name>A5DKT8_PICGU</name>
<evidence type="ECO:0000256" key="3">
    <source>
        <dbReference type="ARBA" id="ARBA00008212"/>
    </source>
</evidence>
<gene>
    <name evidence="12" type="ORF">PGUG_03889</name>
</gene>
<organism evidence="12 13">
    <name type="scientific">Meyerozyma guilliermondii (strain ATCC 6260 / CBS 566 / DSM 6381 / JCM 1539 / NBRC 10279 / NRRL Y-324)</name>
    <name type="common">Yeast</name>
    <name type="synonym">Candida guilliermondii</name>
    <dbReference type="NCBI Taxonomy" id="294746"/>
    <lineage>
        <taxon>Eukaryota</taxon>
        <taxon>Fungi</taxon>
        <taxon>Dikarya</taxon>
        <taxon>Ascomycota</taxon>
        <taxon>Saccharomycotina</taxon>
        <taxon>Pichiomycetes</taxon>
        <taxon>Debaryomycetaceae</taxon>
        <taxon>Meyerozyma</taxon>
    </lineage>
</organism>
<dbReference type="Gene3D" id="3.30.40.10">
    <property type="entry name" value="Zinc/RING finger domain, C3HC4 (zinc finger)"/>
    <property type="match status" value="1"/>
</dbReference>
<reference evidence="12 13" key="1">
    <citation type="journal article" date="2009" name="Nature">
        <title>Evolution of pathogenicity and sexual reproduction in eight Candida genomes.</title>
        <authorList>
            <person name="Butler G."/>
            <person name="Rasmussen M.D."/>
            <person name="Lin M.F."/>
            <person name="Santos M.A."/>
            <person name="Sakthikumar S."/>
            <person name="Munro C.A."/>
            <person name="Rheinbay E."/>
            <person name="Grabherr M."/>
            <person name="Forche A."/>
            <person name="Reedy J.L."/>
            <person name="Agrafioti I."/>
            <person name="Arnaud M.B."/>
            <person name="Bates S."/>
            <person name="Brown A.J."/>
            <person name="Brunke S."/>
            <person name="Costanzo M.C."/>
            <person name="Fitzpatrick D.A."/>
            <person name="de Groot P.W."/>
            <person name="Harris D."/>
            <person name="Hoyer L.L."/>
            <person name="Hube B."/>
            <person name="Klis F.M."/>
            <person name="Kodira C."/>
            <person name="Lennard N."/>
            <person name="Logue M.E."/>
            <person name="Martin R."/>
            <person name="Neiman A.M."/>
            <person name="Nikolaou E."/>
            <person name="Quail M.A."/>
            <person name="Quinn J."/>
            <person name="Santos M.C."/>
            <person name="Schmitzberger F.F."/>
            <person name="Sherlock G."/>
            <person name="Shah P."/>
            <person name="Silverstein K.A."/>
            <person name="Skrzypek M.S."/>
            <person name="Soll D."/>
            <person name="Staggs R."/>
            <person name="Stansfield I."/>
            <person name="Stumpf M.P."/>
            <person name="Sudbery P.E."/>
            <person name="Srikantha T."/>
            <person name="Zeng Q."/>
            <person name="Berman J."/>
            <person name="Berriman M."/>
            <person name="Heitman J."/>
            <person name="Gow N.A."/>
            <person name="Lorenz M.C."/>
            <person name="Birren B.W."/>
            <person name="Kellis M."/>
            <person name="Cuomo C.A."/>
        </authorList>
    </citation>
    <scope>NUCLEOTIDE SEQUENCE [LARGE SCALE GENOMIC DNA]</scope>
    <source>
        <strain evidence="13">ATCC 6260 / CBS 566 / DSM 6381 / JCM 1539 / NBRC 10279 / NRRL Y-324</strain>
    </source>
</reference>
<sequence>MANLHINANLPSYIPLHHELVREFETADSNHSSVLQEVQNAIDDVSAQGKAYIDFVLSDDNRAPVQVNQDTLNTLLTTLRQHIVSKYELECWKQSAHQARARIRNQQRNEPELTVETMDLYREYGEKRQFADEIIHDYQDDKELKQQERTMDQVVNTYDTYVQLRNLVYILQDPSNPLPTDADNEDDVAVAGGKISLRDPLSLDYYEEPVISRKCMHVFSRATIHQYLAGSSGRSGKNCPVDGCEATISFNDLKPDSIHGRSACKSVHGNGGAGSQRKYRNGYKNIDSNFR</sequence>
<evidence type="ECO:0000256" key="1">
    <source>
        <dbReference type="ARBA" id="ARBA00004123"/>
    </source>
</evidence>
<feature type="region of interest" description="Disordered" evidence="10">
    <location>
        <begin position="265"/>
        <end position="291"/>
    </location>
</feature>
<keyword evidence="5" id="KW-0479">Metal-binding</keyword>
<dbReference type="GO" id="GO:0008270">
    <property type="term" value="F:zinc ion binding"/>
    <property type="evidence" value="ECO:0007669"/>
    <property type="project" value="UniProtKB-KW"/>
</dbReference>
<dbReference type="GeneID" id="5125847"/>
<evidence type="ECO:0000256" key="7">
    <source>
        <dbReference type="ARBA" id="ARBA00022786"/>
    </source>
</evidence>
<keyword evidence="13" id="KW-1185">Reference proteome</keyword>
<evidence type="ECO:0000259" key="11">
    <source>
        <dbReference type="Pfam" id="PF11789"/>
    </source>
</evidence>
<dbReference type="eggNOG" id="KOG2979">
    <property type="taxonomic scope" value="Eukaryota"/>
</dbReference>
<dbReference type="Pfam" id="PF11789">
    <property type="entry name" value="zf-Nse"/>
    <property type="match status" value="1"/>
</dbReference>
<evidence type="ECO:0000256" key="9">
    <source>
        <dbReference type="ARBA" id="ARBA00023242"/>
    </source>
</evidence>
<evidence type="ECO:0000256" key="6">
    <source>
        <dbReference type="ARBA" id="ARBA00022771"/>
    </source>
</evidence>
<comment type="pathway">
    <text evidence="2">Protein modification; protein sumoylation.</text>
</comment>
<dbReference type="GO" id="GO:0061665">
    <property type="term" value="F:SUMO ligase activity"/>
    <property type="evidence" value="ECO:0007669"/>
    <property type="project" value="TreeGrafter"/>
</dbReference>
<dbReference type="CDD" id="cd16651">
    <property type="entry name" value="SPL-RING_NSE2"/>
    <property type="match status" value="1"/>
</dbReference>
<keyword evidence="4" id="KW-0808">Transferase</keyword>
<comment type="subcellular location">
    <subcellularLocation>
        <location evidence="1">Nucleus</location>
    </subcellularLocation>
</comment>
<evidence type="ECO:0000313" key="13">
    <source>
        <dbReference type="Proteomes" id="UP000001997"/>
    </source>
</evidence>
<dbReference type="Proteomes" id="UP000001997">
    <property type="component" value="Unassembled WGS sequence"/>
</dbReference>
<dbReference type="GO" id="GO:0005634">
    <property type="term" value="C:nucleus"/>
    <property type="evidence" value="ECO:0007669"/>
    <property type="project" value="UniProtKB-SubCell"/>
</dbReference>
<dbReference type="UniPathway" id="UPA00886"/>
<dbReference type="GO" id="GO:0000724">
    <property type="term" value="P:double-strand break repair via homologous recombination"/>
    <property type="evidence" value="ECO:0007669"/>
    <property type="project" value="InterPro"/>
</dbReference>